<dbReference type="PANTHER" id="PTHR46082">
    <property type="entry name" value="ATP/GTP-BINDING PROTEIN-RELATED"/>
    <property type="match status" value="1"/>
</dbReference>
<comment type="caution">
    <text evidence="5">The sequence shown here is derived from an EMBL/GenBank/DDBJ whole genome shotgun (WGS) entry which is preliminary data.</text>
</comment>
<proteinExistence type="predicted"/>
<dbReference type="InterPro" id="IPR011990">
    <property type="entry name" value="TPR-like_helical_dom_sf"/>
</dbReference>
<dbReference type="SUPFAM" id="SSF48452">
    <property type="entry name" value="TPR-like"/>
    <property type="match status" value="2"/>
</dbReference>
<dbReference type="InterPro" id="IPR017441">
    <property type="entry name" value="Protein_kinase_ATP_BS"/>
</dbReference>
<dbReference type="InterPro" id="IPR011009">
    <property type="entry name" value="Kinase-like_dom_sf"/>
</dbReference>
<dbReference type="InterPro" id="IPR053137">
    <property type="entry name" value="NLR-like"/>
</dbReference>
<evidence type="ECO:0000313" key="5">
    <source>
        <dbReference type="EMBL" id="KAL2038550.1"/>
    </source>
</evidence>
<evidence type="ECO:0000256" key="1">
    <source>
        <dbReference type="ARBA" id="ARBA00022741"/>
    </source>
</evidence>
<reference evidence="5 6" key="1">
    <citation type="submission" date="2024-09" db="EMBL/GenBank/DDBJ databases">
        <title>Rethinking Asexuality: The Enigmatic Case of Functional Sexual Genes in Lepraria (Stereocaulaceae).</title>
        <authorList>
            <person name="Doellman M."/>
            <person name="Sun Y."/>
            <person name="Barcenas-Pena A."/>
            <person name="Lumbsch H.T."/>
            <person name="Grewe F."/>
        </authorList>
    </citation>
    <scope>NUCLEOTIDE SEQUENCE [LARGE SCALE GENOMIC DNA]</scope>
    <source>
        <strain evidence="5 6">Mercado 3170</strain>
    </source>
</reference>
<dbReference type="CDD" id="cd00180">
    <property type="entry name" value="PKc"/>
    <property type="match status" value="1"/>
</dbReference>
<dbReference type="Gene3D" id="1.10.510.10">
    <property type="entry name" value="Transferase(Phosphotransferase) domain 1"/>
    <property type="match status" value="1"/>
</dbReference>
<dbReference type="Gene3D" id="3.30.200.20">
    <property type="entry name" value="Phosphorylase Kinase, domain 1"/>
    <property type="match status" value="1"/>
</dbReference>
<dbReference type="Gene3D" id="1.25.40.10">
    <property type="entry name" value="Tetratricopeptide repeat domain"/>
    <property type="match status" value="1"/>
</dbReference>
<dbReference type="EMBL" id="JBEFKJ010000031">
    <property type="protein sequence ID" value="KAL2038550.1"/>
    <property type="molecule type" value="Genomic_DNA"/>
</dbReference>
<dbReference type="InterPro" id="IPR000719">
    <property type="entry name" value="Prot_kinase_dom"/>
</dbReference>
<keyword evidence="6" id="KW-1185">Reference proteome</keyword>
<keyword evidence="1 3" id="KW-0547">Nucleotide-binding</keyword>
<evidence type="ECO:0000313" key="6">
    <source>
        <dbReference type="Proteomes" id="UP001590950"/>
    </source>
</evidence>
<dbReference type="SUPFAM" id="SSF56112">
    <property type="entry name" value="Protein kinase-like (PK-like)"/>
    <property type="match status" value="1"/>
</dbReference>
<dbReference type="Pfam" id="PF13424">
    <property type="entry name" value="TPR_12"/>
    <property type="match status" value="1"/>
</dbReference>
<dbReference type="Pfam" id="PF13374">
    <property type="entry name" value="TPR_10"/>
    <property type="match status" value="2"/>
</dbReference>
<evidence type="ECO:0000259" key="4">
    <source>
        <dbReference type="PROSITE" id="PS50011"/>
    </source>
</evidence>
<accession>A0ABR4A0G0</accession>
<protein>
    <recommendedName>
        <fullName evidence="4">Protein kinase domain-containing protein</fullName>
    </recommendedName>
</protein>
<dbReference type="PANTHER" id="PTHR46082:SF11">
    <property type="entry name" value="AAA+ ATPASE DOMAIN-CONTAINING PROTEIN-RELATED"/>
    <property type="match status" value="1"/>
</dbReference>
<dbReference type="PROSITE" id="PS50011">
    <property type="entry name" value="PROTEIN_KINASE_DOM"/>
    <property type="match status" value="1"/>
</dbReference>
<name>A0ABR4A0G0_9LECA</name>
<evidence type="ECO:0000256" key="2">
    <source>
        <dbReference type="ARBA" id="ARBA00022840"/>
    </source>
</evidence>
<gene>
    <name evidence="5" type="ORF">N7G274_008597</name>
</gene>
<sequence length="785" mass="89555">MEDTPQMSCRAGWQALGSVSLMERFSSRVSLSEIKGLRMTHGFLAFLTTAQALRVEFLPITWQSARKEIGKGGTSVINEALVNRQISFAFKRVRDDEKFEKSKGEIFQSLMDEITVLSHPWIRGHPNIAQLQGVCWDISDGNVWPVLVFEKSQFGDLFEFARLPVGRELNLNERLELCIGIGKAVVHMHSRGIVHGDLKPQNILIFKDHTGTYTAKVTDFGYSSQYADDENTIGMPISWPWNAPEHTRLNQRWTPSEARKMDYFSFGMLCLWVLFEKSLSGATTLLENTGFESSSMPLRFDREQSIAVLEEFRREERLTSLARQLLEAERCLSNEKKYPIGEFFSSILNQNPEKRDVNIGGLFDVSSQSRTESPPFSREFEEMEPIASDTEFKIETSIFEFYACDYRVRSHIRTRLEEKFCSVPESFSAIQNRNSAFQVALCYKLGFGVKKDDHKSMEALHSSGQTEIDIQETLNRCNEKYNRKYQSLDVGNLYKKGHMPFLDFGVYYLEQNKLEEAEMRLIQEIKDLELSLGHKSNITLSVKCALSSIWVLQKRWEDAEKLQVDILQTSMKMGMSPQHPSLLAAINNLAFIFQNLGDWKNAEKLQLNLMEANSKALDAGHLFSLANVGNLAKGYRDQKRWDDAEKLELKAVEMCIDLLGIDHPDTLVSQAELAWTYKEQGRWEDAEKLNIQVLEISARVMGGEHPFTLAAMASMAYTVAVQGRWEEAEKLGEQVTEGRENTLGAEHPDTLASKDILAYMVTQSNAVKRKQFELMENDSELQEKG</sequence>
<dbReference type="InterPro" id="IPR008271">
    <property type="entry name" value="Ser/Thr_kinase_AS"/>
</dbReference>
<dbReference type="Pfam" id="PF00069">
    <property type="entry name" value="Pkinase"/>
    <property type="match status" value="1"/>
</dbReference>
<organism evidence="5 6">
    <name type="scientific">Stereocaulon virgatum</name>
    <dbReference type="NCBI Taxonomy" id="373712"/>
    <lineage>
        <taxon>Eukaryota</taxon>
        <taxon>Fungi</taxon>
        <taxon>Dikarya</taxon>
        <taxon>Ascomycota</taxon>
        <taxon>Pezizomycotina</taxon>
        <taxon>Lecanoromycetes</taxon>
        <taxon>OSLEUM clade</taxon>
        <taxon>Lecanoromycetidae</taxon>
        <taxon>Lecanorales</taxon>
        <taxon>Lecanorineae</taxon>
        <taxon>Stereocaulaceae</taxon>
        <taxon>Stereocaulon</taxon>
    </lineage>
</organism>
<dbReference type="PROSITE" id="PS00108">
    <property type="entry name" value="PROTEIN_KINASE_ST"/>
    <property type="match status" value="1"/>
</dbReference>
<dbReference type="SMART" id="SM00220">
    <property type="entry name" value="S_TKc"/>
    <property type="match status" value="1"/>
</dbReference>
<dbReference type="PROSITE" id="PS00107">
    <property type="entry name" value="PROTEIN_KINASE_ATP"/>
    <property type="match status" value="1"/>
</dbReference>
<dbReference type="Proteomes" id="UP001590950">
    <property type="component" value="Unassembled WGS sequence"/>
</dbReference>
<feature type="binding site" evidence="3">
    <location>
        <position position="91"/>
    </location>
    <ligand>
        <name>ATP</name>
        <dbReference type="ChEBI" id="CHEBI:30616"/>
    </ligand>
</feature>
<feature type="domain" description="Protein kinase" evidence="4">
    <location>
        <begin position="63"/>
        <end position="376"/>
    </location>
</feature>
<keyword evidence="2 3" id="KW-0067">ATP-binding</keyword>
<evidence type="ECO:0000256" key="3">
    <source>
        <dbReference type="PROSITE-ProRule" id="PRU10141"/>
    </source>
</evidence>